<evidence type="ECO:0000313" key="1">
    <source>
        <dbReference type="EMBL" id="MEM4989128.1"/>
    </source>
</evidence>
<sequence length="277" mass="30596">MKITKIMRDLDFYRLFKRARKKTIAILTMATVFLIINSPALGAPPSTASAQNPSQLTPAQILQYVQEQKVKAAAVDGNTLSSATAAKTSSSVLLEPSGRPWCVRFASSTRIEDLKEPFKGNLKRFYAAIAQAGIRIVITTTYRPEERSYLMHYSTQIARNKKAAAAVPSWQGVNIDWMHRDRNGSKADLVKAKSAARDMMFGYGIGSVPVSKPGRSLHNSSQAIDMLLSNFVGKTILDAQDKPRKIKSFIDLKSVGASYGVIWYGPEDRVHWSLDGN</sequence>
<reference evidence="1 2" key="1">
    <citation type="submission" date="2024-02" db="EMBL/GenBank/DDBJ databases">
        <title>Draft genome sequence of Collimonas sp. strain H4R21, an effective mineral-weathering bacterial strain isolated from the beech rhizosphere.</title>
        <authorList>
            <person name="Morin E."/>
            <person name="Uroz S."/>
            <person name="Leveau J.H.J."/>
            <person name="Kumar R."/>
            <person name="Rey M.W."/>
            <person name="Pham J."/>
        </authorList>
    </citation>
    <scope>NUCLEOTIDE SEQUENCE [LARGE SCALE GENOMIC DNA]</scope>
    <source>
        <strain evidence="1 2">H4R21</strain>
    </source>
</reference>
<dbReference type="Gene3D" id="3.30.1380.10">
    <property type="match status" value="1"/>
</dbReference>
<dbReference type="InterPro" id="IPR009045">
    <property type="entry name" value="Zn_M74/Hedgehog-like"/>
</dbReference>
<accession>A0ABU9PYN7</accession>
<keyword evidence="2" id="KW-1185">Reference proteome</keyword>
<dbReference type="Proteomes" id="UP001495910">
    <property type="component" value="Unassembled WGS sequence"/>
</dbReference>
<dbReference type="SUPFAM" id="SSF55166">
    <property type="entry name" value="Hedgehog/DD-peptidase"/>
    <property type="match status" value="1"/>
</dbReference>
<dbReference type="EMBL" id="JBANDC010000012">
    <property type="protein sequence ID" value="MEM4989128.1"/>
    <property type="molecule type" value="Genomic_DNA"/>
</dbReference>
<evidence type="ECO:0008006" key="3">
    <source>
        <dbReference type="Google" id="ProtNLM"/>
    </source>
</evidence>
<proteinExistence type="predicted"/>
<gene>
    <name evidence="1" type="ORF">V8G57_17195</name>
</gene>
<comment type="caution">
    <text evidence="1">The sequence shown here is derived from an EMBL/GenBank/DDBJ whole genome shotgun (WGS) entry which is preliminary data.</text>
</comment>
<organism evidence="1 2">
    <name type="scientific">Collimonas rhizosphaerae</name>
    <dbReference type="NCBI Taxonomy" id="3126357"/>
    <lineage>
        <taxon>Bacteria</taxon>
        <taxon>Pseudomonadati</taxon>
        <taxon>Pseudomonadota</taxon>
        <taxon>Betaproteobacteria</taxon>
        <taxon>Burkholderiales</taxon>
        <taxon>Oxalobacteraceae</taxon>
        <taxon>Collimonas</taxon>
    </lineage>
</organism>
<evidence type="ECO:0000313" key="2">
    <source>
        <dbReference type="Proteomes" id="UP001495910"/>
    </source>
</evidence>
<protein>
    <recommendedName>
        <fullName evidence="3">D-alanyl-D-alanine carboxypeptidase-like protein</fullName>
    </recommendedName>
</protein>
<name>A0ABU9PYN7_9BURK</name>
<dbReference type="RefSeq" id="WP_342830405.1">
    <property type="nucleotide sequence ID" value="NZ_JBANDC010000012.1"/>
</dbReference>